<evidence type="ECO:0008006" key="3">
    <source>
        <dbReference type="Google" id="ProtNLM"/>
    </source>
</evidence>
<comment type="caution">
    <text evidence="1">The sequence shown here is derived from an EMBL/GenBank/DDBJ whole genome shotgun (WGS) entry which is preliminary data.</text>
</comment>
<dbReference type="AlphaFoldDB" id="A0A9X2NJ68"/>
<evidence type="ECO:0000313" key="1">
    <source>
        <dbReference type="EMBL" id="MCR6487489.1"/>
    </source>
</evidence>
<dbReference type="Gene3D" id="3.40.190.10">
    <property type="entry name" value="Periplasmic binding protein-like II"/>
    <property type="match status" value="1"/>
</dbReference>
<dbReference type="Proteomes" id="UP001144096">
    <property type="component" value="Unassembled WGS sequence"/>
</dbReference>
<accession>A0A9X2NJ68</accession>
<proteinExistence type="predicted"/>
<organism evidence="1 2">
    <name type="scientific">Amycolatopsis iheyensis</name>
    <dbReference type="NCBI Taxonomy" id="2945988"/>
    <lineage>
        <taxon>Bacteria</taxon>
        <taxon>Bacillati</taxon>
        <taxon>Actinomycetota</taxon>
        <taxon>Actinomycetes</taxon>
        <taxon>Pseudonocardiales</taxon>
        <taxon>Pseudonocardiaceae</taxon>
        <taxon>Amycolatopsis</taxon>
    </lineage>
</organism>
<sequence length="295" mass="32317">MAELRTVLADYPHTTPLKNGDVVSPSVRLDFEAVEPVHKAFAPMVRDEAYDLSELAVVTALQAIAHDRPVVLLPVVVASRFQRGCLIAPASRPVKPDELAGRRVGVRAFTQTTGMWVRAHLAEDYGLAPGDVRWIIRDGAHVREYEDPAFVEHGIGEASLPDLLRDGRIDAAIFGNDLPEGDEFVPVIPDAAARDAEWWRTTGFMPVNHMVVAGRSAVRRDPAAVREAYALLRRADAAVVRPAGTPSPTMFGFERLRRPLEVIIATCLAQGLLPRALDVDEVFAPAREVLGRDDD</sequence>
<evidence type="ECO:0000313" key="2">
    <source>
        <dbReference type="Proteomes" id="UP001144096"/>
    </source>
</evidence>
<gene>
    <name evidence="1" type="ORF">M8542_32145</name>
</gene>
<name>A0A9X2NJ68_9PSEU</name>
<dbReference type="RefSeq" id="WP_257924054.1">
    <property type="nucleotide sequence ID" value="NZ_JAMXQV010000019.1"/>
</dbReference>
<dbReference type="EMBL" id="JAMXQV010000019">
    <property type="protein sequence ID" value="MCR6487489.1"/>
    <property type="molecule type" value="Genomic_DNA"/>
</dbReference>
<protein>
    <recommendedName>
        <fullName evidence="3">4,5-dihydroxyphthalate decarboxylase</fullName>
    </recommendedName>
</protein>
<dbReference type="SUPFAM" id="SSF53850">
    <property type="entry name" value="Periplasmic binding protein-like II"/>
    <property type="match status" value="1"/>
</dbReference>
<keyword evidence="2" id="KW-1185">Reference proteome</keyword>
<reference evidence="1" key="1">
    <citation type="submission" date="2022-06" db="EMBL/GenBank/DDBJ databases">
        <title>Amycolatopsis iheyaensis sp. nov., a new species of the genus Amycolatopsis isolated from soil in Iheya island, Japan.</title>
        <authorList>
            <person name="Ngamcharungchit C."/>
            <person name="Kanto H."/>
            <person name="Take A."/>
            <person name="Intra B."/>
            <person name="Matsumoto A."/>
            <person name="Panbangred W."/>
            <person name="Inahashi Y."/>
        </authorList>
    </citation>
    <scope>NUCLEOTIDE SEQUENCE</scope>
    <source>
        <strain evidence="1">OK19-0408</strain>
    </source>
</reference>